<name>A0ACC1T7M6_9APHY</name>
<protein>
    <submittedName>
        <fullName evidence="1">Uncharacterized protein</fullName>
    </submittedName>
</protein>
<evidence type="ECO:0000313" key="2">
    <source>
        <dbReference type="Proteomes" id="UP001148662"/>
    </source>
</evidence>
<keyword evidence="2" id="KW-1185">Reference proteome</keyword>
<dbReference type="Proteomes" id="UP001148662">
    <property type="component" value="Unassembled WGS sequence"/>
</dbReference>
<organism evidence="1 2">
    <name type="scientific">Phlebia brevispora</name>
    <dbReference type="NCBI Taxonomy" id="194682"/>
    <lineage>
        <taxon>Eukaryota</taxon>
        <taxon>Fungi</taxon>
        <taxon>Dikarya</taxon>
        <taxon>Basidiomycota</taxon>
        <taxon>Agaricomycotina</taxon>
        <taxon>Agaricomycetes</taxon>
        <taxon>Polyporales</taxon>
        <taxon>Meruliaceae</taxon>
        <taxon>Phlebia</taxon>
    </lineage>
</organism>
<dbReference type="EMBL" id="JANHOG010000383">
    <property type="protein sequence ID" value="KAJ3554928.1"/>
    <property type="molecule type" value="Genomic_DNA"/>
</dbReference>
<accession>A0ACC1T7M6</accession>
<gene>
    <name evidence="1" type="ORF">NM688_g2854</name>
</gene>
<proteinExistence type="predicted"/>
<sequence length="1143" mass="128288">MKASRNSLTANCAEIKLIVILVTCWVCRRSTSPEIAYIGTSELLMRRELATSILRRSDIPANRIIMCVGENCAPQATHYINAQIGALYDNALGCVERHSKGLKPDEDHKYSFALAEFYFGRHRGRGQASKSDMLFHASFGKPSVDFICNHDAILRLNLTEGHFNTDYQKVTTELFPASPERNRPFAGLEVKYRVPFTVTGVSGRDNTIGNGQHVINMLVFDYTKAQLISVHPEIEGGSQALAFYLSQYLQLLQNAGHHVVFSLPDFDDDRLHVSIDFSTAGQSLLELDEVYGVSVEKINAFLSASWLKSAILASGRKGEIADRTLLSLAEYRSTWVLSDSTSHFHVKLGAPRIRAVCNQEVILFFTVDEVLFYETTDFDSAPKASFNNWEIAVLANVIQLKEENNNVTRIKLDLRNSCRFVPAYCDFQGYDEHDEVSLRFWTRLIDFFTTEYVDILESAQYHVIYHYDVRWAKTISITTTTTTTEETGYDEHGEWTGATGGDGSIVQTGTSITSSWTDITEKTDMQDFDEIITITQSAINAYFRTIFSAAQTGKTTMLAAWSYDEYFSASFQPVTIRLLSNRKALVWVHLRDGYLKTLKNWVPWAESEQYKFEDWRLAFEVDLKFGKREELEGISSTWTSVFEESFAYKHHGKSTDRYFKHIYLDLKTADFIYEFSTFDGLFHAQDRRAIDKVQAIVTYLQSYWFPQLISSGYHVLYTIPIWDTKVTRPAHALTDAHFEVYSKTVLDLYNWGQVTAGNEPVIAILGMMNGRIPRSWHLSYSTSWIMRATRGISYGTVALSREIFLTERLRPLLSRINAVTTIVPLPFAIENGVWKLELSTWADSTTRRGSDSNWVLESGEPGVLKYHWKHLDGWTYRHEGSDNITNGAYTVLCTTKNYLEIPTVFKSGTLDIKLRGEVSLQLGVENYNNQKWMAHSSASWSASIAAHSEVGGLHVSIVGSTAPTFQKAHAEGEVVASLYTDPEKLLKQHLPSAISLEGVLQEFKAFENVWQAVYPGTSAFILAQPVFDRKGDILFELRPHSQLSASTPLPSTPRRIASGAQSRSVSGSGRPSLFNRPSLMQKIETVAQGLVSGETTNGVAYSNGYANGTAANGYTATTTVTTTTTKSNVSTNFATGEVRSAVI</sequence>
<evidence type="ECO:0000313" key="1">
    <source>
        <dbReference type="EMBL" id="KAJ3554928.1"/>
    </source>
</evidence>
<comment type="caution">
    <text evidence="1">The sequence shown here is derived from an EMBL/GenBank/DDBJ whole genome shotgun (WGS) entry which is preliminary data.</text>
</comment>
<reference evidence="1" key="1">
    <citation type="submission" date="2022-07" db="EMBL/GenBank/DDBJ databases">
        <title>Genome Sequence of Phlebia brevispora.</title>
        <authorList>
            <person name="Buettner E."/>
        </authorList>
    </citation>
    <scope>NUCLEOTIDE SEQUENCE</scope>
    <source>
        <strain evidence="1">MPL23</strain>
    </source>
</reference>